<dbReference type="GeneID" id="15613765"/>
<evidence type="ECO:0000313" key="3">
    <source>
        <dbReference type="Proteomes" id="UP000792671"/>
    </source>
</evidence>
<organism evidence="2 3">
    <name type="scientific">Mythimna separata entomopoxvirus 'L'</name>
    <dbReference type="NCBI Taxonomy" id="1293572"/>
    <lineage>
        <taxon>Viruses</taxon>
        <taxon>Varidnaviria</taxon>
        <taxon>Bamfordvirae</taxon>
        <taxon>Nucleocytoviricota</taxon>
        <taxon>Pokkesviricetes</taxon>
        <taxon>Chitovirales</taxon>
        <taxon>Poxviridae</taxon>
        <taxon>Entomopoxvirinae</taxon>
        <taxon>Betaentomopoxvirus</taxon>
        <taxon>Betaentomopoxvirus mseparata</taxon>
        <taxon>Mythimna separata entomopoxvirus</taxon>
    </lineage>
</organism>
<dbReference type="EMBL" id="HF679134">
    <property type="protein sequence ID" value="CCU56341.1"/>
    <property type="molecule type" value="Genomic_DNA"/>
</dbReference>
<proteinExistence type="predicted"/>
<dbReference type="Pfam" id="PF04383">
    <property type="entry name" value="KilA-N"/>
    <property type="match status" value="1"/>
</dbReference>
<reference evidence="2 3" key="1">
    <citation type="journal article" date="2013" name="J. Virol.">
        <title>New Insights into the Evolution of Entomopoxvirinae from the Complete Genome Sequences of Four Entomopoxviruses Infecting Adoxophyes honmai, Choristoneura biennis, Choristoneura rosaceana, and Mythimna separata.</title>
        <authorList>
            <person name="Theze J."/>
            <person name="Takatsuka J."/>
            <person name="Li Z."/>
            <person name="Gallais J."/>
            <person name="Doucet D."/>
            <person name="Arif B."/>
            <person name="Nakai M."/>
            <person name="Herniou E.A."/>
        </authorList>
    </citation>
    <scope>NUCLEOTIDE SEQUENCE [LARGE SCALE GENOMIC DNA]</scope>
</reference>
<name>A0A916KQ76_9POXV</name>
<evidence type="ECO:0000259" key="1">
    <source>
        <dbReference type="PROSITE" id="PS51301"/>
    </source>
</evidence>
<evidence type="ECO:0000313" key="2">
    <source>
        <dbReference type="EMBL" id="CCU56341.1"/>
    </source>
</evidence>
<gene>
    <name evidence="2" type="ORF">MYSEV_143</name>
</gene>
<sequence>MNIINIDVNNNCYLYYGNFHIIFNKKLKLYNASSMCEFLNININIWLSINSCNITLDLNKKIDDNTLLYIINETRSSLNGIHVSKYVLLNICAWISYECYIKFIDIVSYVDMFMYSNKDNNLIKKTLIYTNKIKEKLDIIIDNVNNNSIITRNFILNSISSNLNKTLVWNQIKYILKWKNSRIPVYYRNKYIYVKY</sequence>
<accession>A0A916KQ76</accession>
<protein>
    <recommendedName>
        <fullName evidence="1">KilA-N domain-containing protein</fullName>
    </recommendedName>
</protein>
<dbReference type="OrthoDB" id="34243at10239"/>
<dbReference type="RefSeq" id="YP_008003660.1">
    <property type="nucleotide sequence ID" value="NC_021246.1"/>
</dbReference>
<dbReference type="PROSITE" id="PS51301">
    <property type="entry name" value="KILA_N"/>
    <property type="match status" value="1"/>
</dbReference>
<dbReference type="InterPro" id="IPR018004">
    <property type="entry name" value="KilA/APSES_HTH"/>
</dbReference>
<dbReference type="KEGG" id="vg:15613765"/>
<feature type="domain" description="KilA-N" evidence="1">
    <location>
        <begin position="10"/>
        <end position="110"/>
    </location>
</feature>
<dbReference type="Proteomes" id="UP000792671">
    <property type="component" value="Genome"/>
</dbReference>
<dbReference type="InterPro" id="IPR017880">
    <property type="entry name" value="KilA_N"/>
</dbReference>
<keyword evidence="3" id="KW-1185">Reference proteome</keyword>